<dbReference type="Pfam" id="PF07739">
    <property type="entry name" value="TipAS"/>
    <property type="match status" value="1"/>
</dbReference>
<dbReference type="AlphaFoldDB" id="A0A4U9RGW1"/>
<keyword evidence="4" id="KW-0804">Transcription</keyword>
<protein>
    <submittedName>
        <fullName evidence="6">Putative transcriptional regulator</fullName>
    </submittedName>
</protein>
<keyword evidence="7" id="KW-1185">Reference proteome</keyword>
<dbReference type="CDD" id="cd01106">
    <property type="entry name" value="HTH_TipAL-Mta"/>
    <property type="match status" value="1"/>
</dbReference>
<feature type="domain" description="HTH merR-type" evidence="5">
    <location>
        <begin position="1"/>
        <end position="71"/>
    </location>
</feature>
<dbReference type="PANTHER" id="PTHR30204:SF90">
    <property type="entry name" value="HTH-TYPE TRANSCRIPTIONAL ACTIVATOR MTA"/>
    <property type="match status" value="1"/>
</dbReference>
<keyword evidence="1" id="KW-0805">Transcription regulation</keyword>
<dbReference type="PRINTS" id="PR00040">
    <property type="entry name" value="HTHMERR"/>
</dbReference>
<dbReference type="PANTHER" id="PTHR30204">
    <property type="entry name" value="REDOX-CYCLING DRUG-SENSING TRANSCRIPTIONAL ACTIVATOR SOXR"/>
    <property type="match status" value="1"/>
</dbReference>
<reference evidence="6 7" key="1">
    <citation type="submission" date="2019-05" db="EMBL/GenBank/DDBJ databases">
        <authorList>
            <consortium name="Pathogen Informatics"/>
        </authorList>
    </citation>
    <scope>NUCLEOTIDE SEQUENCE [LARGE SCALE GENOMIC DNA]</scope>
    <source>
        <strain evidence="6 7">NCTC503</strain>
    </source>
</reference>
<dbReference type="Gene3D" id="1.10.490.50">
    <property type="entry name" value="Antibiotic binding domain of TipA-like multidrug resistance regulators"/>
    <property type="match status" value="1"/>
</dbReference>
<dbReference type="SUPFAM" id="SSF46955">
    <property type="entry name" value="Putative DNA-binding domain"/>
    <property type="match status" value="1"/>
</dbReference>
<dbReference type="RefSeq" id="WP_138210380.1">
    <property type="nucleotide sequence ID" value="NZ_CBCRUQ010000027.1"/>
</dbReference>
<sequence length="254" mass="29651">MEYTVQKIASMAGVTTRTLRYYDEIGILKPARINSSGYRIYGESEVNRLQQIMFYRELGVSLEKIKQIVTEPSFDRTNALREHREKLLEKRKQLDLLIHNLDKSIALTEGRMEMTDKEKFEGFKKKIVADNDKKYGEEIRKKYGNDEVEKSNKKVLDITKEEYGIVTSLEDKVKKTLHEAFKTGDPASDLAQKVADLHRQWITYYWSKYSKAAYAGIAEMYVADERFRAYYDENQSGTAEFLRDAILIYTGMKE</sequence>
<dbReference type="EMBL" id="LR590481">
    <property type="protein sequence ID" value="VTQ91202.1"/>
    <property type="molecule type" value="Genomic_DNA"/>
</dbReference>
<evidence type="ECO:0000313" key="6">
    <source>
        <dbReference type="EMBL" id="VTQ91202.1"/>
    </source>
</evidence>
<dbReference type="KEGG" id="hhw:NCTC503_01762"/>
<keyword evidence="3" id="KW-0010">Activator</keyword>
<dbReference type="InterPro" id="IPR012925">
    <property type="entry name" value="TipAS_dom"/>
</dbReference>
<dbReference type="Pfam" id="PF13411">
    <property type="entry name" value="MerR_1"/>
    <property type="match status" value="1"/>
</dbReference>
<dbReference type="SUPFAM" id="SSF89082">
    <property type="entry name" value="Antibiotic binding domain of TipA-like multidrug resistance regulators"/>
    <property type="match status" value="1"/>
</dbReference>
<evidence type="ECO:0000256" key="4">
    <source>
        <dbReference type="ARBA" id="ARBA00023163"/>
    </source>
</evidence>
<keyword evidence="2" id="KW-0238">DNA-binding</keyword>
<dbReference type="InterPro" id="IPR000551">
    <property type="entry name" value="MerR-type_HTH_dom"/>
</dbReference>
<accession>A0A4U9RGW1</accession>
<gene>
    <name evidence="6" type="primary">mta</name>
    <name evidence="6" type="ORF">NCTC503_01762</name>
</gene>
<evidence type="ECO:0000256" key="1">
    <source>
        <dbReference type="ARBA" id="ARBA00023015"/>
    </source>
</evidence>
<name>A0A4U9RGW1_HATHI</name>
<dbReference type="Proteomes" id="UP000308489">
    <property type="component" value="Chromosome 1"/>
</dbReference>
<evidence type="ECO:0000313" key="7">
    <source>
        <dbReference type="Proteomes" id="UP000308489"/>
    </source>
</evidence>
<dbReference type="InterPro" id="IPR009061">
    <property type="entry name" value="DNA-bd_dom_put_sf"/>
</dbReference>
<evidence type="ECO:0000256" key="3">
    <source>
        <dbReference type="ARBA" id="ARBA00023159"/>
    </source>
</evidence>
<dbReference type="SMART" id="SM00422">
    <property type="entry name" value="HTH_MERR"/>
    <property type="match status" value="1"/>
</dbReference>
<dbReference type="OrthoDB" id="9814833at2"/>
<dbReference type="InterPro" id="IPR036244">
    <property type="entry name" value="TipA-like_antibiotic-bd"/>
</dbReference>
<proteinExistence type="predicted"/>
<evidence type="ECO:0000259" key="5">
    <source>
        <dbReference type="PROSITE" id="PS50937"/>
    </source>
</evidence>
<dbReference type="InterPro" id="IPR047057">
    <property type="entry name" value="MerR_fam"/>
</dbReference>
<dbReference type="Gene3D" id="1.10.1660.10">
    <property type="match status" value="1"/>
</dbReference>
<dbReference type="GO" id="GO:0003677">
    <property type="term" value="F:DNA binding"/>
    <property type="evidence" value="ECO:0007669"/>
    <property type="project" value="UniProtKB-KW"/>
</dbReference>
<organism evidence="6 7">
    <name type="scientific">Hathewaya histolytica</name>
    <name type="common">Clostridium histolyticum</name>
    <dbReference type="NCBI Taxonomy" id="1498"/>
    <lineage>
        <taxon>Bacteria</taxon>
        <taxon>Bacillati</taxon>
        <taxon>Bacillota</taxon>
        <taxon>Clostridia</taxon>
        <taxon>Eubacteriales</taxon>
        <taxon>Clostridiaceae</taxon>
        <taxon>Hathewaya</taxon>
    </lineage>
</organism>
<evidence type="ECO:0000256" key="2">
    <source>
        <dbReference type="ARBA" id="ARBA00023125"/>
    </source>
</evidence>
<dbReference type="PROSITE" id="PS50937">
    <property type="entry name" value="HTH_MERR_2"/>
    <property type="match status" value="1"/>
</dbReference>
<dbReference type="GO" id="GO:0003700">
    <property type="term" value="F:DNA-binding transcription factor activity"/>
    <property type="evidence" value="ECO:0007669"/>
    <property type="project" value="InterPro"/>
</dbReference>